<evidence type="ECO:0000313" key="2">
    <source>
        <dbReference type="EMBL" id="OEH45476.1"/>
    </source>
</evidence>
<dbReference type="AlphaFoldDB" id="A0A1E5JLP1"/>
<comment type="caution">
    <text evidence="2">The sequence shown here is derived from an EMBL/GenBank/DDBJ whole genome shotgun (WGS) entry which is preliminary data.</text>
</comment>
<gene>
    <name evidence="2" type="ORF">lpari_03527</name>
</gene>
<dbReference type="Proteomes" id="UP000095229">
    <property type="component" value="Unassembled WGS sequence"/>
</dbReference>
<sequence length="266" mass="30832">MLIERQLKQYRALNKWFQSPLGLFTAHEFLVNLEHESEYLHGETLLQLGNCGDNIWLKKFNYIHKWIASPFSLANKIQIKCSLNQLPLDRNSVDCVIAPLTLEPFSNSLSLIDEIDRVLNPMGFVILLSINPWSLWGGAMKIGLLHCYSDQNVKMRTAFNLNRIFLQRGYRQYSLSSFCYIPPVNNSSLIKKFTFLDEIGKMLWPFPSGFYCYIAQKYQVIEPKLQINSDDSIKDYEAPLQPVIFSSQSHEIKKIIGIRGYLEPKE</sequence>
<reference evidence="2 3" key="1">
    <citation type="submission" date="2016-02" db="EMBL/GenBank/DDBJ databases">
        <title>Secondary metabolites in Legionella.</title>
        <authorList>
            <person name="Tobias N.J."/>
            <person name="Bode H.B."/>
        </authorList>
    </citation>
    <scope>NUCLEOTIDE SEQUENCE [LARGE SCALE GENOMIC DNA]</scope>
    <source>
        <strain evidence="2 3">DSM 19216</strain>
    </source>
</reference>
<dbReference type="EMBL" id="LSOG01000094">
    <property type="protein sequence ID" value="OEH45476.1"/>
    <property type="molecule type" value="Genomic_DNA"/>
</dbReference>
<organism evidence="2 3">
    <name type="scientific">Legionella parisiensis</name>
    <dbReference type="NCBI Taxonomy" id="45071"/>
    <lineage>
        <taxon>Bacteria</taxon>
        <taxon>Pseudomonadati</taxon>
        <taxon>Pseudomonadota</taxon>
        <taxon>Gammaproteobacteria</taxon>
        <taxon>Legionellales</taxon>
        <taxon>Legionellaceae</taxon>
        <taxon>Legionella</taxon>
    </lineage>
</organism>
<dbReference type="InterPro" id="IPR013216">
    <property type="entry name" value="Methyltransf_11"/>
</dbReference>
<evidence type="ECO:0000259" key="1">
    <source>
        <dbReference type="Pfam" id="PF08241"/>
    </source>
</evidence>
<dbReference type="STRING" id="45071.Lpar_2633"/>
<dbReference type="RefSeq" id="WP_058518383.1">
    <property type="nucleotide sequence ID" value="NZ_CAAAIE010000003.1"/>
</dbReference>
<dbReference type="PATRIC" id="fig|45071.6.peg.2829"/>
<proteinExistence type="predicted"/>
<accession>A0A1E5JLP1</accession>
<dbReference type="OrthoDB" id="6191410at2"/>
<dbReference type="GO" id="GO:0008757">
    <property type="term" value="F:S-adenosylmethionine-dependent methyltransferase activity"/>
    <property type="evidence" value="ECO:0007669"/>
    <property type="project" value="InterPro"/>
</dbReference>
<dbReference type="Gene3D" id="3.40.50.150">
    <property type="entry name" value="Vaccinia Virus protein VP39"/>
    <property type="match status" value="1"/>
</dbReference>
<feature type="domain" description="Methyltransferase type 11" evidence="1">
    <location>
        <begin position="79"/>
        <end position="127"/>
    </location>
</feature>
<keyword evidence="3" id="KW-1185">Reference proteome</keyword>
<name>A0A1E5JLP1_9GAMM</name>
<protein>
    <recommendedName>
        <fullName evidence="1">Methyltransferase type 11 domain-containing protein</fullName>
    </recommendedName>
</protein>
<evidence type="ECO:0000313" key="3">
    <source>
        <dbReference type="Proteomes" id="UP000095229"/>
    </source>
</evidence>
<dbReference type="Pfam" id="PF08241">
    <property type="entry name" value="Methyltransf_11"/>
    <property type="match status" value="1"/>
</dbReference>
<dbReference type="InterPro" id="IPR029063">
    <property type="entry name" value="SAM-dependent_MTases_sf"/>
</dbReference>
<dbReference type="SUPFAM" id="SSF53335">
    <property type="entry name" value="S-adenosyl-L-methionine-dependent methyltransferases"/>
    <property type="match status" value="1"/>
</dbReference>